<dbReference type="Pfam" id="PF05425">
    <property type="entry name" value="CopD"/>
    <property type="match status" value="1"/>
</dbReference>
<feature type="transmembrane region" description="Helical" evidence="1">
    <location>
        <begin position="56"/>
        <end position="76"/>
    </location>
</feature>
<dbReference type="Proteomes" id="UP000295361">
    <property type="component" value="Unassembled WGS sequence"/>
</dbReference>
<dbReference type="EMBL" id="SNXS01000007">
    <property type="protein sequence ID" value="TDP62531.1"/>
    <property type="molecule type" value="Genomic_DNA"/>
</dbReference>
<accession>A0A4R6QJI8</accession>
<dbReference type="OrthoDB" id="8419862at2"/>
<reference evidence="3 4" key="1">
    <citation type="submission" date="2019-03" db="EMBL/GenBank/DDBJ databases">
        <title>Genomic Encyclopedia of Type Strains, Phase IV (KMG-IV): sequencing the most valuable type-strain genomes for metagenomic binning, comparative biology and taxonomic classification.</title>
        <authorList>
            <person name="Goeker M."/>
        </authorList>
    </citation>
    <scope>NUCLEOTIDE SEQUENCE [LARGE SCALE GENOMIC DNA]</scope>
    <source>
        <strain evidence="3 4">DSM 16998</strain>
    </source>
</reference>
<dbReference type="RefSeq" id="WP_133702994.1">
    <property type="nucleotide sequence ID" value="NZ_SNXS01000007.1"/>
</dbReference>
<proteinExistence type="predicted"/>
<evidence type="ECO:0000256" key="1">
    <source>
        <dbReference type="SAM" id="Phobius"/>
    </source>
</evidence>
<dbReference type="InParanoid" id="A0A4R6QJI8"/>
<keyword evidence="4" id="KW-1185">Reference proteome</keyword>
<evidence type="ECO:0000313" key="3">
    <source>
        <dbReference type="EMBL" id="TDP62531.1"/>
    </source>
</evidence>
<keyword evidence="1" id="KW-1133">Transmembrane helix</keyword>
<dbReference type="AlphaFoldDB" id="A0A4R6QJI8"/>
<keyword evidence="1" id="KW-0812">Transmembrane</keyword>
<dbReference type="GO" id="GO:0016020">
    <property type="term" value="C:membrane"/>
    <property type="evidence" value="ECO:0007669"/>
    <property type="project" value="InterPro"/>
</dbReference>
<organism evidence="3 4">
    <name type="scientific">Roseateles toxinivorans</name>
    <dbReference type="NCBI Taxonomy" id="270368"/>
    <lineage>
        <taxon>Bacteria</taxon>
        <taxon>Pseudomonadati</taxon>
        <taxon>Pseudomonadota</taxon>
        <taxon>Betaproteobacteria</taxon>
        <taxon>Burkholderiales</taxon>
        <taxon>Sphaerotilaceae</taxon>
        <taxon>Roseateles</taxon>
    </lineage>
</organism>
<evidence type="ECO:0000259" key="2">
    <source>
        <dbReference type="Pfam" id="PF05425"/>
    </source>
</evidence>
<sequence length="153" mass="16357">MNILITALLCLHLLAAALWVGGMATIQLCVRPAALQTLEAPPLRLSLMAATLQRFFALVLGAIVVLLLSGLAMWQLSPGSMHWSVHAMAGLGLLMMGLFGHIRWALFPRLQQACAAQTWPVAAAVLNKIRQLVAINLGLGCLVFVVAIVGRTL</sequence>
<feature type="transmembrane region" description="Helical" evidence="1">
    <location>
        <begin position="83"/>
        <end position="102"/>
    </location>
</feature>
<protein>
    <submittedName>
        <fullName evidence="3">Putative membrane protein</fullName>
    </submittedName>
</protein>
<name>A0A4R6QJI8_9BURK</name>
<comment type="caution">
    <text evidence="3">The sequence shown here is derived from an EMBL/GenBank/DDBJ whole genome shotgun (WGS) entry which is preliminary data.</text>
</comment>
<feature type="transmembrane region" description="Helical" evidence="1">
    <location>
        <begin position="129"/>
        <end position="150"/>
    </location>
</feature>
<gene>
    <name evidence="3" type="ORF">DES47_107109</name>
</gene>
<keyword evidence="1" id="KW-0472">Membrane</keyword>
<evidence type="ECO:0000313" key="4">
    <source>
        <dbReference type="Proteomes" id="UP000295361"/>
    </source>
</evidence>
<dbReference type="InterPro" id="IPR008457">
    <property type="entry name" value="Cu-R_CopD_dom"/>
</dbReference>
<feature type="domain" description="Copper resistance protein D" evidence="2">
    <location>
        <begin position="50"/>
        <end position="148"/>
    </location>
</feature>